<protein>
    <submittedName>
        <fullName evidence="1">Uncharacterized protein</fullName>
    </submittedName>
</protein>
<accession>A0A0F9JYM7</accession>
<dbReference type="EMBL" id="LAZR01010322">
    <property type="protein sequence ID" value="KKM67586.1"/>
    <property type="molecule type" value="Genomic_DNA"/>
</dbReference>
<sequence length="70" mass="7871">MSERSVTRPCSTWKMVHIRSDISSIHSANAVPVHVRLHFRALGPLSRRGTCQIHYVGGPGPPLWQANHYI</sequence>
<name>A0A0F9JYM7_9ZZZZ</name>
<feature type="non-terminal residue" evidence="1">
    <location>
        <position position="70"/>
    </location>
</feature>
<dbReference type="AlphaFoldDB" id="A0A0F9JYM7"/>
<comment type="caution">
    <text evidence="1">The sequence shown here is derived from an EMBL/GenBank/DDBJ whole genome shotgun (WGS) entry which is preliminary data.</text>
</comment>
<organism evidence="1">
    <name type="scientific">marine sediment metagenome</name>
    <dbReference type="NCBI Taxonomy" id="412755"/>
    <lineage>
        <taxon>unclassified sequences</taxon>
        <taxon>metagenomes</taxon>
        <taxon>ecological metagenomes</taxon>
    </lineage>
</organism>
<proteinExistence type="predicted"/>
<gene>
    <name evidence="1" type="ORF">LCGC14_1469560</name>
</gene>
<evidence type="ECO:0000313" key="1">
    <source>
        <dbReference type="EMBL" id="KKM67586.1"/>
    </source>
</evidence>
<reference evidence="1" key="1">
    <citation type="journal article" date="2015" name="Nature">
        <title>Complex archaea that bridge the gap between prokaryotes and eukaryotes.</title>
        <authorList>
            <person name="Spang A."/>
            <person name="Saw J.H."/>
            <person name="Jorgensen S.L."/>
            <person name="Zaremba-Niedzwiedzka K."/>
            <person name="Martijn J."/>
            <person name="Lind A.E."/>
            <person name="van Eijk R."/>
            <person name="Schleper C."/>
            <person name="Guy L."/>
            <person name="Ettema T.J."/>
        </authorList>
    </citation>
    <scope>NUCLEOTIDE SEQUENCE</scope>
</reference>